<gene>
    <name evidence="1" type="ORF">APZ42_008202</name>
</gene>
<evidence type="ECO:0000313" key="2">
    <source>
        <dbReference type="Proteomes" id="UP000076858"/>
    </source>
</evidence>
<dbReference type="EMBL" id="LRGB01022593">
    <property type="protein sequence ID" value="KZR97108.1"/>
    <property type="molecule type" value="Genomic_DNA"/>
</dbReference>
<dbReference type="OrthoDB" id="6337957at2759"/>
<dbReference type="InterPro" id="IPR008042">
    <property type="entry name" value="Retrotrans_Pao"/>
</dbReference>
<reference evidence="1 2" key="1">
    <citation type="submission" date="2016-03" db="EMBL/GenBank/DDBJ databases">
        <title>EvidentialGene: Evidence-directed Construction of Genes on Genomes.</title>
        <authorList>
            <person name="Gilbert D.G."/>
            <person name="Choi J.-H."/>
            <person name="Mockaitis K."/>
            <person name="Colbourne J."/>
            <person name="Pfrender M."/>
        </authorList>
    </citation>
    <scope>NUCLEOTIDE SEQUENCE [LARGE SCALE GENOMIC DNA]</scope>
    <source>
        <strain evidence="1 2">Xinb3</strain>
        <tissue evidence="1">Complete organism</tissue>
    </source>
</reference>
<name>A0A164ET39_9CRUS</name>
<evidence type="ECO:0000313" key="1">
    <source>
        <dbReference type="EMBL" id="KZR97108.1"/>
    </source>
</evidence>
<dbReference type="Proteomes" id="UP000076858">
    <property type="component" value="Unassembled WGS sequence"/>
</dbReference>
<feature type="non-terminal residue" evidence="1">
    <location>
        <position position="1"/>
    </location>
</feature>
<proteinExistence type="predicted"/>
<keyword evidence="2" id="KW-1185">Reference proteome</keyword>
<organism evidence="1 2">
    <name type="scientific">Daphnia magna</name>
    <dbReference type="NCBI Taxonomy" id="35525"/>
    <lineage>
        <taxon>Eukaryota</taxon>
        <taxon>Metazoa</taxon>
        <taxon>Ecdysozoa</taxon>
        <taxon>Arthropoda</taxon>
        <taxon>Crustacea</taxon>
        <taxon>Branchiopoda</taxon>
        <taxon>Diplostraca</taxon>
        <taxon>Cladocera</taxon>
        <taxon>Anomopoda</taxon>
        <taxon>Daphniidae</taxon>
        <taxon>Daphnia</taxon>
    </lineage>
</organism>
<accession>A0A164ET39</accession>
<dbReference type="AlphaFoldDB" id="A0A164ET39"/>
<comment type="caution">
    <text evidence="1">The sequence shown here is derived from an EMBL/GenBank/DDBJ whole genome shotgun (WGS) entry which is preliminary data.</text>
</comment>
<dbReference type="Pfam" id="PF05380">
    <property type="entry name" value="Peptidase_A17"/>
    <property type="match status" value="1"/>
</dbReference>
<protein>
    <submittedName>
        <fullName evidence="1">Uncharacterized protein</fullName>
    </submittedName>
</protein>
<sequence length="216" mass="24808">QELHVFCDASTKAYGAVAFVKSRHPDFIRLICCKTRAAPLPKNEVSLPWLELLSAELGSVLADRIVNAVDKVNWEVHLWTDYMATLGYWMRTVEWETLNCALEQVQLFQQVEDEDFPTPMGKASAPAGTLSHNHLTLVWDTTYTHKIQHELRTVEFGTGTLMMKTENEKYFRLLDDDRQLDFHLTLQPPCTPNQRNCNNRTTTSKIVDQSVALRTR</sequence>